<keyword evidence="3 4" id="KW-0732">Signal</keyword>
<dbReference type="InterPro" id="IPR013783">
    <property type="entry name" value="Ig-like_fold"/>
</dbReference>
<keyword evidence="2" id="KW-0964">Secreted</keyword>
<keyword evidence="7" id="KW-1185">Reference proteome</keyword>
<evidence type="ECO:0000259" key="5">
    <source>
        <dbReference type="Pfam" id="PF17210"/>
    </source>
</evidence>
<dbReference type="InterPro" id="IPR033764">
    <property type="entry name" value="Sdr_B"/>
</dbReference>
<feature type="domain" description="SD-repeat containing protein B" evidence="5">
    <location>
        <begin position="132"/>
        <end position="233"/>
    </location>
</feature>
<gene>
    <name evidence="6" type="ORF">LX83_000738</name>
</gene>
<evidence type="ECO:0000256" key="1">
    <source>
        <dbReference type="ARBA" id="ARBA00004613"/>
    </source>
</evidence>
<evidence type="ECO:0000256" key="2">
    <source>
        <dbReference type="ARBA" id="ARBA00022525"/>
    </source>
</evidence>
<reference evidence="6" key="1">
    <citation type="submission" date="2022-06" db="EMBL/GenBank/DDBJ databases">
        <title>Genomic Encyclopedia of Archaeal and Bacterial Type Strains, Phase II (KMG-II): from individual species to whole genera.</title>
        <authorList>
            <person name="Goeker M."/>
        </authorList>
    </citation>
    <scope>NUCLEOTIDE SEQUENCE</scope>
    <source>
        <strain evidence="6">DSM 43935</strain>
    </source>
</reference>
<dbReference type="EMBL" id="JAMTCK010000002">
    <property type="protein sequence ID" value="MCP2163898.1"/>
    <property type="molecule type" value="Genomic_DNA"/>
</dbReference>
<dbReference type="GO" id="GO:0005975">
    <property type="term" value="P:carbohydrate metabolic process"/>
    <property type="evidence" value="ECO:0007669"/>
    <property type="project" value="UniProtKB-ARBA"/>
</dbReference>
<comment type="caution">
    <text evidence="6">The sequence shown here is derived from an EMBL/GenBank/DDBJ whole genome shotgun (WGS) entry which is preliminary data.</text>
</comment>
<comment type="subcellular location">
    <subcellularLocation>
        <location evidence="1">Secreted</location>
    </subcellularLocation>
</comment>
<dbReference type="SUPFAM" id="SSF117074">
    <property type="entry name" value="Hypothetical protein PA1324"/>
    <property type="match status" value="2"/>
</dbReference>
<feature type="chain" id="PRO_5042118987" description="SD-repeat containing protein B domain-containing protein" evidence="4">
    <location>
        <begin position="30"/>
        <end position="373"/>
    </location>
</feature>
<dbReference type="Gene3D" id="2.60.40.10">
    <property type="entry name" value="Immunoglobulins"/>
    <property type="match status" value="2"/>
</dbReference>
<evidence type="ECO:0000256" key="3">
    <source>
        <dbReference type="ARBA" id="ARBA00022729"/>
    </source>
</evidence>
<dbReference type="Proteomes" id="UP001206128">
    <property type="component" value="Unassembled WGS sequence"/>
</dbReference>
<evidence type="ECO:0000313" key="7">
    <source>
        <dbReference type="Proteomes" id="UP001206128"/>
    </source>
</evidence>
<protein>
    <recommendedName>
        <fullName evidence="5">SD-repeat containing protein B domain-containing protein</fullName>
    </recommendedName>
</protein>
<dbReference type="GO" id="GO:0005576">
    <property type="term" value="C:extracellular region"/>
    <property type="evidence" value="ECO:0007669"/>
    <property type="project" value="UniProtKB-SubCell"/>
</dbReference>
<evidence type="ECO:0000313" key="6">
    <source>
        <dbReference type="EMBL" id="MCP2163898.1"/>
    </source>
</evidence>
<proteinExistence type="predicted"/>
<sequence>MRIFRGLMAVSAAGAVGSALLLTGTAAAAADASGAISGQIWLDRDGNGVFDGGERPYGVVRPVPITKLDGTWSGSATLGLDGRFTAEGLRPGRYLVNGGIDGYASTTSRVALARVTAGGTAEVEFGIRGGSISGVAWLDENEDGIRQDAEPPLPQQIHVFAYRANPPYYDGAQIDPQGHYRIEDLPAGEYRMSTSVLSGFGPTRPFVGSADRDSDVGWDAATTRTVTVEVADNGTVTSPTHIDAGFVRGRGDRVAEELTASPAGGVQVGQTVSFHAVVANRGNTVDTYQGKLTLPAGLEFVDATSVVEHSVSGQVITVGKWGHDYAPGVLELWVTALVTAVPTEPVRLEAVPAGTVPGLPETNVDNNVRTLTL</sequence>
<evidence type="ECO:0000256" key="4">
    <source>
        <dbReference type="SAM" id="SignalP"/>
    </source>
</evidence>
<accession>A0AAE3KJ32</accession>
<dbReference type="Pfam" id="PF17210">
    <property type="entry name" value="SdrD_B"/>
    <property type="match status" value="1"/>
</dbReference>
<dbReference type="AlphaFoldDB" id="A0AAE3KJ32"/>
<feature type="signal peptide" evidence="4">
    <location>
        <begin position="1"/>
        <end position="29"/>
    </location>
</feature>
<name>A0AAE3KJ32_9PSEU</name>
<organism evidence="6 7">
    <name type="scientific">Goodfellowiella coeruleoviolacea</name>
    <dbReference type="NCBI Taxonomy" id="334858"/>
    <lineage>
        <taxon>Bacteria</taxon>
        <taxon>Bacillati</taxon>
        <taxon>Actinomycetota</taxon>
        <taxon>Actinomycetes</taxon>
        <taxon>Pseudonocardiales</taxon>
        <taxon>Pseudonocardiaceae</taxon>
        <taxon>Goodfellowiella</taxon>
    </lineage>
</organism>